<dbReference type="GO" id="GO:0000271">
    <property type="term" value="P:polysaccharide biosynthetic process"/>
    <property type="evidence" value="ECO:0007669"/>
    <property type="project" value="TreeGrafter"/>
</dbReference>
<feature type="transmembrane region" description="Helical" evidence="1">
    <location>
        <begin position="253"/>
        <end position="273"/>
    </location>
</feature>
<dbReference type="Pfam" id="PF01757">
    <property type="entry name" value="Acyl_transf_3"/>
    <property type="match status" value="1"/>
</dbReference>
<organism evidence="4">
    <name type="scientific">Erwinia billingiae (strain Eb661)</name>
    <dbReference type="NCBI Taxonomy" id="634500"/>
    <lineage>
        <taxon>Bacteria</taxon>
        <taxon>Pseudomonadati</taxon>
        <taxon>Pseudomonadota</taxon>
        <taxon>Gammaproteobacteria</taxon>
        <taxon>Enterobacterales</taxon>
        <taxon>Erwiniaceae</taxon>
        <taxon>Erwinia</taxon>
    </lineage>
</organism>
<feature type="transmembrane region" description="Helical" evidence="1">
    <location>
        <begin position="308"/>
        <end position="329"/>
    </location>
</feature>
<keyword evidence="4" id="KW-1185">Reference proteome</keyword>
<feature type="transmembrane region" description="Helical" evidence="1">
    <location>
        <begin position="94"/>
        <end position="114"/>
    </location>
</feature>
<protein>
    <submittedName>
        <fullName evidence="3">Predicted acyltransferase</fullName>
    </submittedName>
</protein>
<feature type="transmembrane region" description="Helical" evidence="1">
    <location>
        <begin position="228"/>
        <end position="247"/>
    </location>
</feature>
<dbReference type="eggNOG" id="COG1835">
    <property type="taxonomic scope" value="Bacteria"/>
</dbReference>
<feature type="transmembrane region" description="Helical" evidence="1">
    <location>
        <begin position="285"/>
        <end position="302"/>
    </location>
</feature>
<dbReference type="HOGENOM" id="CLU_066185_0_0_6"/>
<keyword evidence="1" id="KW-0812">Transmembrane</keyword>
<accession>D8MV31</accession>
<feature type="transmembrane region" description="Helical" evidence="1">
    <location>
        <begin position="28"/>
        <end position="45"/>
    </location>
</feature>
<dbReference type="Proteomes" id="UP000008793">
    <property type="component" value="Chromosome"/>
</dbReference>
<evidence type="ECO:0000313" key="4">
    <source>
        <dbReference type="Proteomes" id="UP000008793"/>
    </source>
</evidence>
<dbReference type="InterPro" id="IPR050879">
    <property type="entry name" value="Acyltransferase_3"/>
</dbReference>
<dbReference type="KEGG" id="ebi:EbC_31570"/>
<dbReference type="PANTHER" id="PTHR23028:SF53">
    <property type="entry name" value="ACYL_TRANSF_3 DOMAIN-CONTAINING PROTEIN"/>
    <property type="match status" value="1"/>
</dbReference>
<feature type="transmembrane region" description="Helical" evidence="1">
    <location>
        <begin position="65"/>
        <end position="82"/>
    </location>
</feature>
<dbReference type="AlphaFoldDB" id="D8MV31"/>
<evidence type="ECO:0000313" key="3">
    <source>
        <dbReference type="EMBL" id="CAX60688.1"/>
    </source>
</evidence>
<reference evidence="3 4" key="1">
    <citation type="journal article" date="2010" name="BMC Genomics">
        <title>Genome comparison of the epiphytic bacteria Erwinia billingiae and E. tasmaniensis with the pear pathogen E. pyrifoliae.</title>
        <authorList>
            <person name="Kube M."/>
            <person name="Migdoll A.M."/>
            <person name="Gehring I."/>
            <person name="Heitmann K."/>
            <person name="Mayer Y."/>
            <person name="Kuhl H."/>
            <person name="Knaust F."/>
            <person name="Geider K."/>
            <person name="Reinhardt R."/>
        </authorList>
    </citation>
    <scope>NUCLEOTIDE SEQUENCE [LARGE SCALE GENOMIC DNA]</scope>
    <source>
        <strain evidence="3 4">Eb661</strain>
    </source>
</reference>
<feature type="domain" description="Acyltransferase 3" evidence="2">
    <location>
        <begin position="3"/>
        <end position="326"/>
    </location>
</feature>
<dbReference type="GO" id="GO:0016020">
    <property type="term" value="C:membrane"/>
    <property type="evidence" value="ECO:0007669"/>
    <property type="project" value="TreeGrafter"/>
</dbReference>
<feature type="transmembrane region" description="Helical" evidence="1">
    <location>
        <begin position="143"/>
        <end position="161"/>
    </location>
</feature>
<sequence>MGLIRFLLAISVVFSHNGIRVPGIEGHLAVMAFFIISGFYMALVLNEKYVGNTSGFYLARILRLWPSYISVFILVVVFITPIDSGVYRNILASALVYFLSITMLFSQILWWFGIDGSGHLVFLNQHAQSLNIEPLTNAAHMQHMWSVGVEICFYLAAPLFARSWRITASLLVIFTIVYVTIKSTLFFHHPLDHRSALNSFWLFLLGMISYWLWCLLRMKLIDVNIRWWAASLSGCVLIFVLISIIQHDFNNPYINIICFSMFAASVAFIFHFTKNSKLDRFIGELSYPIYLIHWPIVAYVITNHRGSWMWSLIMICISILFSLILYGLIDKNVDKYRSKISNS</sequence>
<name>D8MV31_ERWBE</name>
<keyword evidence="3" id="KW-0012">Acyltransferase</keyword>
<proteinExistence type="predicted"/>
<dbReference type="InterPro" id="IPR002656">
    <property type="entry name" value="Acyl_transf_3_dom"/>
</dbReference>
<gene>
    <name evidence="3" type="ordered locus">EbC_31570</name>
</gene>
<dbReference type="PANTHER" id="PTHR23028">
    <property type="entry name" value="ACETYLTRANSFERASE"/>
    <property type="match status" value="1"/>
</dbReference>
<dbReference type="EMBL" id="FP236843">
    <property type="protein sequence ID" value="CAX60688.1"/>
    <property type="molecule type" value="Genomic_DNA"/>
</dbReference>
<keyword evidence="1" id="KW-0472">Membrane</keyword>
<dbReference type="GeneID" id="90513126"/>
<dbReference type="GO" id="GO:0016747">
    <property type="term" value="F:acyltransferase activity, transferring groups other than amino-acyl groups"/>
    <property type="evidence" value="ECO:0007669"/>
    <property type="project" value="InterPro"/>
</dbReference>
<evidence type="ECO:0000259" key="2">
    <source>
        <dbReference type="Pfam" id="PF01757"/>
    </source>
</evidence>
<evidence type="ECO:0000256" key="1">
    <source>
        <dbReference type="SAM" id="Phobius"/>
    </source>
</evidence>
<feature type="transmembrane region" description="Helical" evidence="1">
    <location>
        <begin position="168"/>
        <end position="187"/>
    </location>
</feature>
<dbReference type="STRING" id="634500.EbC_31570"/>
<dbReference type="RefSeq" id="WP_013203173.1">
    <property type="nucleotide sequence ID" value="NC_014306.1"/>
</dbReference>
<keyword evidence="1" id="KW-1133">Transmembrane helix</keyword>
<feature type="transmembrane region" description="Helical" evidence="1">
    <location>
        <begin position="199"/>
        <end position="216"/>
    </location>
</feature>
<keyword evidence="3" id="KW-0808">Transferase</keyword>